<comment type="caution">
    <text evidence="1">The sequence shown here is derived from an EMBL/GenBank/DDBJ whole genome shotgun (WGS) entry which is preliminary data.</text>
</comment>
<keyword evidence="2" id="KW-1185">Reference proteome</keyword>
<organism evidence="1 2">
    <name type="scientific">Pistacia atlantica</name>
    <dbReference type="NCBI Taxonomy" id="434234"/>
    <lineage>
        <taxon>Eukaryota</taxon>
        <taxon>Viridiplantae</taxon>
        <taxon>Streptophyta</taxon>
        <taxon>Embryophyta</taxon>
        <taxon>Tracheophyta</taxon>
        <taxon>Spermatophyta</taxon>
        <taxon>Magnoliopsida</taxon>
        <taxon>eudicotyledons</taxon>
        <taxon>Gunneridae</taxon>
        <taxon>Pentapetalae</taxon>
        <taxon>rosids</taxon>
        <taxon>malvids</taxon>
        <taxon>Sapindales</taxon>
        <taxon>Anacardiaceae</taxon>
        <taxon>Pistacia</taxon>
    </lineage>
</organism>
<evidence type="ECO:0000313" key="1">
    <source>
        <dbReference type="EMBL" id="KAJ0096470.1"/>
    </source>
</evidence>
<gene>
    <name evidence="1" type="ORF">Patl1_28036</name>
</gene>
<protein>
    <submittedName>
        <fullName evidence="1">Uncharacterized protein</fullName>
    </submittedName>
</protein>
<sequence>MDRCYSPCLLLCSVLFSLSFNHSYVVSSNLSASSNGAGGRILLCDDLGLTPPMGYSSLSYLCKLTTCILFYTTISSLPFSFIIVCKRS</sequence>
<accession>A0ACC1BC26</accession>
<dbReference type="EMBL" id="CM047901">
    <property type="protein sequence ID" value="KAJ0096470.1"/>
    <property type="molecule type" value="Genomic_DNA"/>
</dbReference>
<evidence type="ECO:0000313" key="2">
    <source>
        <dbReference type="Proteomes" id="UP001164250"/>
    </source>
</evidence>
<proteinExistence type="predicted"/>
<dbReference type="Proteomes" id="UP001164250">
    <property type="component" value="Chromosome 5"/>
</dbReference>
<name>A0ACC1BC26_9ROSI</name>
<reference evidence="2" key="1">
    <citation type="journal article" date="2023" name="G3 (Bethesda)">
        <title>Genome assembly and association tests identify interacting loci associated with vigor, precocity, and sex in interspecific pistachio rootstocks.</title>
        <authorList>
            <person name="Palmer W."/>
            <person name="Jacygrad E."/>
            <person name="Sagayaradj S."/>
            <person name="Cavanaugh K."/>
            <person name="Han R."/>
            <person name="Bertier L."/>
            <person name="Beede B."/>
            <person name="Kafkas S."/>
            <person name="Golino D."/>
            <person name="Preece J."/>
            <person name="Michelmore R."/>
        </authorList>
    </citation>
    <scope>NUCLEOTIDE SEQUENCE [LARGE SCALE GENOMIC DNA]</scope>
</reference>